<protein>
    <submittedName>
        <fullName evidence="2">HNH endonuclease</fullName>
    </submittedName>
</protein>
<organism evidence="2 3">
    <name type="scientific">Sphingobium cupriresistens</name>
    <dbReference type="NCBI Taxonomy" id="1132417"/>
    <lineage>
        <taxon>Bacteria</taxon>
        <taxon>Pseudomonadati</taxon>
        <taxon>Pseudomonadota</taxon>
        <taxon>Alphaproteobacteria</taxon>
        <taxon>Sphingomonadales</taxon>
        <taxon>Sphingomonadaceae</taxon>
        <taxon>Sphingobium</taxon>
    </lineage>
</organism>
<evidence type="ECO:0000313" key="2">
    <source>
        <dbReference type="EMBL" id="RYM08569.1"/>
    </source>
</evidence>
<dbReference type="Proteomes" id="UP000291572">
    <property type="component" value="Unassembled WGS sequence"/>
</dbReference>
<feature type="domain" description="HNH nuclease" evidence="1">
    <location>
        <begin position="159"/>
        <end position="212"/>
    </location>
</feature>
<name>A0A8G1ZE58_9SPHN</name>
<comment type="caution">
    <text evidence="2">The sequence shown here is derived from an EMBL/GenBank/DDBJ whole genome shotgun (WGS) entry which is preliminary data.</text>
</comment>
<proteinExistence type="predicted"/>
<evidence type="ECO:0000313" key="3">
    <source>
        <dbReference type="Proteomes" id="UP000291572"/>
    </source>
</evidence>
<dbReference type="RefSeq" id="WP_059152382.1">
    <property type="nucleotide sequence ID" value="NZ_SEOO01000031.1"/>
</dbReference>
<sequence length="260" mass="28251">MIDTGQRLFDYPFALESELRDAANGQGYRIAQGQAAGWLFYSSASAPGEIAVAATASGLNGPFFLSVAHPGAARELKAESAGPCAKGHAAAFAFMTRDALFAGVSAVYRLSLSLPTLPFEDFIRETSHLGDTEAERAQKVRIGQDRFRVAVMDYWNRTCPFTGVVEPQLLRASHIIPWADCESDQERLNVHNGLLLSSLWDAAFDSGLVTFDDLGNAIASPSLGKSARLALALEKAPPLQLVDEQRSRLAWHRSEIWVAD</sequence>
<evidence type="ECO:0000259" key="1">
    <source>
        <dbReference type="Pfam" id="PF13391"/>
    </source>
</evidence>
<dbReference type="GO" id="GO:0004519">
    <property type="term" value="F:endonuclease activity"/>
    <property type="evidence" value="ECO:0007669"/>
    <property type="project" value="UniProtKB-KW"/>
</dbReference>
<gene>
    <name evidence="2" type="ORF">EWH12_16390</name>
</gene>
<keyword evidence="2" id="KW-0540">Nuclease</keyword>
<dbReference type="InterPro" id="IPR003615">
    <property type="entry name" value="HNH_nuc"/>
</dbReference>
<keyword evidence="2" id="KW-0378">Hydrolase</keyword>
<dbReference type="Pfam" id="PF13391">
    <property type="entry name" value="HNH_2"/>
    <property type="match status" value="1"/>
</dbReference>
<dbReference type="EMBL" id="SEOO01000031">
    <property type="protein sequence ID" value="RYM08569.1"/>
    <property type="molecule type" value="Genomic_DNA"/>
</dbReference>
<dbReference type="OrthoDB" id="7181882at2"/>
<dbReference type="AlphaFoldDB" id="A0A8G1ZE58"/>
<keyword evidence="2" id="KW-0255">Endonuclease</keyword>
<accession>A0A8G1ZE58</accession>
<reference evidence="2 3" key="1">
    <citation type="submission" date="2019-02" db="EMBL/GenBank/DDBJ databases">
        <authorList>
            <person name="Feng G."/>
        </authorList>
    </citation>
    <scope>NUCLEOTIDE SEQUENCE [LARGE SCALE GENOMIC DNA]</scope>
    <source>
        <strain evidence="2 3">CCTCC AB 2011146</strain>
    </source>
</reference>